<dbReference type="EMBL" id="JBEQCT010000007">
    <property type="protein sequence ID" value="MFM2486222.1"/>
    <property type="molecule type" value="Genomic_DNA"/>
</dbReference>
<evidence type="ECO:0000256" key="1">
    <source>
        <dbReference type="SAM" id="MobiDB-lite"/>
    </source>
</evidence>
<accession>A0ABW9G9L7</accession>
<feature type="region of interest" description="Disordered" evidence="1">
    <location>
        <begin position="70"/>
        <end position="89"/>
    </location>
</feature>
<reference evidence="2 3" key="1">
    <citation type="journal article" date="2013" name="Int. J. Syst. Evol. Microbiol.">
        <title>Celerinatantimonas yamalensis sp. nov., a cold-adapted diazotrophic bacterium from a cold permafrost brine.</title>
        <authorList>
            <person name="Shcherbakova V."/>
            <person name="Chuvilskaya N."/>
            <person name="Rivkina E."/>
            <person name="Demidov N."/>
            <person name="Uchaeva V."/>
            <person name="Suetin S."/>
            <person name="Suzina N."/>
            <person name="Gilichinsky D."/>
        </authorList>
    </citation>
    <scope>NUCLEOTIDE SEQUENCE [LARGE SCALE GENOMIC DNA]</scope>
    <source>
        <strain evidence="2 3">C7</strain>
    </source>
</reference>
<gene>
    <name evidence="2" type="ORF">ABUE30_14330</name>
</gene>
<dbReference type="RefSeq" id="WP_408624506.1">
    <property type="nucleotide sequence ID" value="NZ_JBEQCT010000007.1"/>
</dbReference>
<sequence length="121" mass="13943">MPKNTAVEPQVKPSPDLKKRSRRLFTTEYKLSIIQQVDDCRHGELGTLLRREKLYSNQLAQWRREFADNGVKSLQKSTPGPASTKTPEQKHIEQLEKANARLHHQLDVKDSCIMLQKKPSP</sequence>
<organism evidence="2 3">
    <name type="scientific">Celerinatantimonas yamalensis</name>
    <dbReference type="NCBI Taxonomy" id="559956"/>
    <lineage>
        <taxon>Bacteria</taxon>
        <taxon>Pseudomonadati</taxon>
        <taxon>Pseudomonadota</taxon>
        <taxon>Gammaproteobacteria</taxon>
        <taxon>Celerinatantimonadaceae</taxon>
        <taxon>Celerinatantimonas</taxon>
    </lineage>
</organism>
<name>A0ABW9G9L7_9GAMM</name>
<protein>
    <submittedName>
        <fullName evidence="2">Transposase</fullName>
    </submittedName>
</protein>
<evidence type="ECO:0000313" key="2">
    <source>
        <dbReference type="EMBL" id="MFM2486222.1"/>
    </source>
</evidence>
<proteinExistence type="predicted"/>
<dbReference type="InterPro" id="IPR009057">
    <property type="entry name" value="Homeodomain-like_sf"/>
</dbReference>
<comment type="caution">
    <text evidence="2">The sequence shown here is derived from an EMBL/GenBank/DDBJ whole genome shotgun (WGS) entry which is preliminary data.</text>
</comment>
<dbReference type="SUPFAM" id="SSF46689">
    <property type="entry name" value="Homeodomain-like"/>
    <property type="match status" value="1"/>
</dbReference>
<dbReference type="Proteomes" id="UP001629953">
    <property type="component" value="Unassembled WGS sequence"/>
</dbReference>
<feature type="compositionally biased region" description="Polar residues" evidence="1">
    <location>
        <begin position="72"/>
        <end position="86"/>
    </location>
</feature>
<keyword evidence="3" id="KW-1185">Reference proteome</keyword>
<evidence type="ECO:0000313" key="3">
    <source>
        <dbReference type="Proteomes" id="UP001629953"/>
    </source>
</evidence>